<evidence type="ECO:0000259" key="6">
    <source>
        <dbReference type="Pfam" id="PF01775"/>
    </source>
</evidence>
<dbReference type="InterPro" id="IPR021138">
    <property type="entry name" value="Ribosomal_eL20_eukaryotes"/>
</dbReference>
<feature type="domain" description="Large ribosomal subunit protein eL20" evidence="6">
    <location>
        <begin position="259"/>
        <end position="380"/>
    </location>
</feature>
<dbReference type="eggNOG" id="KOG0829">
    <property type="taxonomic scope" value="Eukaryota"/>
</dbReference>
<organism evidence="7">
    <name type="scientific">Oryza glumipatula</name>
    <dbReference type="NCBI Taxonomy" id="40148"/>
    <lineage>
        <taxon>Eukaryota</taxon>
        <taxon>Viridiplantae</taxon>
        <taxon>Streptophyta</taxon>
        <taxon>Embryophyta</taxon>
        <taxon>Tracheophyta</taxon>
        <taxon>Spermatophyta</taxon>
        <taxon>Magnoliopsida</taxon>
        <taxon>Liliopsida</taxon>
        <taxon>Poales</taxon>
        <taxon>Poaceae</taxon>
        <taxon>BOP clade</taxon>
        <taxon>Oryzoideae</taxon>
        <taxon>Oryzeae</taxon>
        <taxon>Oryzinae</taxon>
        <taxon>Oryza</taxon>
    </lineage>
</organism>
<dbReference type="GO" id="GO:0006412">
    <property type="term" value="P:translation"/>
    <property type="evidence" value="ECO:0007669"/>
    <property type="project" value="InterPro"/>
</dbReference>
<evidence type="ECO:0000313" key="7">
    <source>
        <dbReference type="EnsemblPlants" id="OGLUM05G27520.1"/>
    </source>
</evidence>
<evidence type="ECO:0000256" key="2">
    <source>
        <dbReference type="ARBA" id="ARBA00022980"/>
    </source>
</evidence>
<dbReference type="SUPFAM" id="SSF160374">
    <property type="entry name" value="RplX-like"/>
    <property type="match status" value="1"/>
</dbReference>
<keyword evidence="5" id="KW-0472">Membrane</keyword>
<protein>
    <recommendedName>
        <fullName evidence="6">Large ribosomal subunit protein eL20 domain-containing protein</fullName>
    </recommendedName>
</protein>
<dbReference type="InterPro" id="IPR023573">
    <property type="entry name" value="Ribosomal_eL20_dom"/>
</dbReference>
<proteinExistence type="inferred from homology"/>
<evidence type="ECO:0000313" key="8">
    <source>
        <dbReference type="Proteomes" id="UP000026961"/>
    </source>
</evidence>
<comment type="similarity">
    <text evidence="1">Belongs to the eukaryotic ribosomal protein eL20 family.</text>
</comment>
<dbReference type="Proteomes" id="UP000026961">
    <property type="component" value="Chromosome 5"/>
</dbReference>
<feature type="region of interest" description="Disordered" evidence="4">
    <location>
        <begin position="83"/>
        <end position="175"/>
    </location>
</feature>
<dbReference type="STRING" id="40148.A0A0E0A2U5"/>
<keyword evidence="8" id="KW-1185">Reference proteome</keyword>
<evidence type="ECO:0000256" key="1">
    <source>
        <dbReference type="ARBA" id="ARBA00009362"/>
    </source>
</evidence>
<feature type="region of interest" description="Disordered" evidence="4">
    <location>
        <begin position="1"/>
        <end position="25"/>
    </location>
</feature>
<reference evidence="7" key="2">
    <citation type="submission" date="2018-05" db="EMBL/GenBank/DDBJ databases">
        <title>OgluRS3 (Oryza glumaepatula Reference Sequence Version 3).</title>
        <authorList>
            <person name="Zhang J."/>
            <person name="Kudrna D."/>
            <person name="Lee S."/>
            <person name="Talag J."/>
            <person name="Welchert J."/>
            <person name="Wing R.A."/>
        </authorList>
    </citation>
    <scope>NUCLEOTIDE SEQUENCE [LARGE SCALE GENOMIC DNA]</scope>
</reference>
<keyword evidence="5" id="KW-0812">Transmembrane</keyword>
<evidence type="ECO:0000256" key="5">
    <source>
        <dbReference type="SAM" id="Phobius"/>
    </source>
</evidence>
<keyword evidence="2" id="KW-0689">Ribosomal protein</keyword>
<dbReference type="EnsemblPlants" id="OGLUM05G27520.1">
    <property type="protein sequence ID" value="OGLUM05G27520.1"/>
    <property type="gene ID" value="OGLUM05G27520"/>
</dbReference>
<name>A0A0E0A2U5_9ORYZ</name>
<evidence type="ECO:0000256" key="3">
    <source>
        <dbReference type="ARBA" id="ARBA00023274"/>
    </source>
</evidence>
<dbReference type="FunFam" id="3.10.20.10:FF:000002">
    <property type="entry name" value="60S ribosomal protein L18a"/>
    <property type="match status" value="1"/>
</dbReference>
<dbReference type="Gramene" id="OGLUM05G27520.1">
    <property type="protein sequence ID" value="OGLUM05G27520.1"/>
    <property type="gene ID" value="OGLUM05G27520"/>
</dbReference>
<dbReference type="Pfam" id="PF01775">
    <property type="entry name" value="Ribosomal_L18A"/>
    <property type="match status" value="1"/>
</dbReference>
<keyword evidence="3" id="KW-0687">Ribonucleoprotein</keyword>
<feature type="compositionally biased region" description="Pro residues" evidence="4">
    <location>
        <begin position="148"/>
        <end position="158"/>
    </location>
</feature>
<dbReference type="GO" id="GO:0005840">
    <property type="term" value="C:ribosome"/>
    <property type="evidence" value="ECO:0007669"/>
    <property type="project" value="UniProtKB-KW"/>
</dbReference>
<dbReference type="InterPro" id="IPR028877">
    <property type="entry name" value="Ribosomal_eL20"/>
</dbReference>
<evidence type="ECO:0000256" key="4">
    <source>
        <dbReference type="SAM" id="MobiDB-lite"/>
    </source>
</evidence>
<dbReference type="HAMAP" id="MF_00273">
    <property type="entry name" value="Ribosomal_eL20"/>
    <property type="match status" value="1"/>
</dbReference>
<feature type="compositionally biased region" description="Polar residues" evidence="4">
    <location>
        <begin position="1"/>
        <end position="13"/>
    </location>
</feature>
<dbReference type="GO" id="GO:0003735">
    <property type="term" value="F:structural constituent of ribosome"/>
    <property type="evidence" value="ECO:0007669"/>
    <property type="project" value="InterPro"/>
</dbReference>
<keyword evidence="5" id="KW-1133">Transmembrane helix</keyword>
<dbReference type="PANTHER" id="PTHR10052">
    <property type="entry name" value="60S RIBOSOMAL PROTEIN L18A"/>
    <property type="match status" value="1"/>
</dbReference>
<reference evidence="7" key="1">
    <citation type="submission" date="2015-04" db="UniProtKB">
        <authorList>
            <consortium name="EnsemblPlants"/>
        </authorList>
    </citation>
    <scope>IDENTIFICATION</scope>
</reference>
<dbReference type="HOGENOM" id="CLU_052432_0_0_1"/>
<dbReference type="AlphaFoldDB" id="A0A0E0A2U5"/>
<feature type="transmembrane region" description="Helical" evidence="5">
    <location>
        <begin position="214"/>
        <end position="240"/>
    </location>
</feature>
<dbReference type="GO" id="GO:1990904">
    <property type="term" value="C:ribonucleoprotein complex"/>
    <property type="evidence" value="ECO:0007669"/>
    <property type="project" value="UniProtKB-KW"/>
</dbReference>
<dbReference type="Gene3D" id="3.10.20.10">
    <property type="match status" value="2"/>
</dbReference>
<sequence>MGSNHNKSSQNKAHTYHGPDHAHINKPFHQAATRPALSSPLLLHFFIQRKSPRHSAFFWIPPLLCASTATRCRAIAPRRLASSRVNESMGGGREEEAAAASKVGYSSGDLPPSAPPHLQGQDPQQYQYGTFQPPPHHAASGELARPPVGFPQPAPPPGFGGASGGGHYHHHQQQPYAPAEPYYAQGYQTGPGYGPIAEGRPVRMRRLPCCGLGLGWLLFIAGFFLAAIPWYAGAFILICVRVHDYREKPGYVACTVAFHQYQVVGRALPTPGDEHPKIYRMKLWATNEVRAKSKFWYFLRKLKKVKKSNGQMLAINEIFERNPTTIKNYGIWLRYQSRTGYHNMYKEYRDTTLNGAVEQMYTEMASRHRVRFPCIQIIKTATVHFKLCKRDNTKQFHNSNIKFPLVYRKVRPPTRKLKTTFKASRPNLFM</sequence>
<feature type="compositionally biased region" description="Polar residues" evidence="4">
    <location>
        <begin position="121"/>
        <end position="130"/>
    </location>
</feature>
<dbReference type="FunFam" id="3.10.20.10:FF:000001">
    <property type="entry name" value="60S ribosomal protein L18a"/>
    <property type="match status" value="1"/>
</dbReference>
<accession>A0A0E0A2U5</accession>